<dbReference type="EMBL" id="KL584982">
    <property type="protein sequence ID" value="KEQ84659.1"/>
    <property type="molecule type" value="Genomic_DNA"/>
</dbReference>
<sequence length="380" mass="42481">MNWTGGNLQRHSKNKGNAVVERQKSHFAKARSKVPNRNSSSVKSWNETSPTRPPSPPPFKKTKTHHKRKTRIHEWSITGKRDAQRPIGDFVLPSKNSDVYVRVGKRAFASQLDTTVASPSTRIRSRSGSYSEHSSNSMLLDILDQPVSTSRGSDRGEIPRLQFDEDEPTHPATDQMRFVLSDSLDDVLRDQKGVHHRSGPVSHVPSDLHENAVSPANFESARLADYARGTLDAAERVEDSPVEVQAQHTFIFGIHAEEDPTSFDHEDFGDNDDTWRRFIEDKDEEYGQAESDLFAAPQYNRQASPDAHPAGKKVQEEPLYPTSVRGSTPQSSCPTARACLLETGTSKRIGGEISERGPRLSDDDQIWRRFILGADYADAL</sequence>
<feature type="compositionally biased region" description="Polar residues" evidence="1">
    <location>
        <begin position="324"/>
        <end position="334"/>
    </location>
</feature>
<dbReference type="AlphaFoldDB" id="A0A074XLV0"/>
<protein>
    <submittedName>
        <fullName evidence="2">Uncharacterized protein</fullName>
    </submittedName>
</protein>
<feature type="compositionally biased region" description="Basic residues" evidence="1">
    <location>
        <begin position="60"/>
        <end position="71"/>
    </location>
</feature>
<dbReference type="RefSeq" id="XP_029760846.1">
    <property type="nucleotide sequence ID" value="XM_029903804.1"/>
</dbReference>
<feature type="region of interest" description="Disordered" evidence="1">
    <location>
        <begin position="301"/>
        <end position="336"/>
    </location>
</feature>
<proteinExistence type="predicted"/>
<reference evidence="2 3" key="1">
    <citation type="journal article" date="2014" name="BMC Genomics">
        <title>Genome sequencing of four Aureobasidium pullulans varieties: biotechnological potential, stress tolerance, and description of new species.</title>
        <authorList>
            <person name="Gostin Ar C."/>
            <person name="Ohm R.A."/>
            <person name="Kogej T."/>
            <person name="Sonjak S."/>
            <person name="Turk M."/>
            <person name="Zajc J."/>
            <person name="Zalar P."/>
            <person name="Grube M."/>
            <person name="Sun H."/>
            <person name="Han J."/>
            <person name="Sharma A."/>
            <person name="Chiniquy J."/>
            <person name="Ngan C.Y."/>
            <person name="Lipzen A."/>
            <person name="Barry K."/>
            <person name="Grigoriev I.V."/>
            <person name="Gunde-Cimerman N."/>
        </authorList>
    </citation>
    <scope>NUCLEOTIDE SEQUENCE [LARGE SCALE GENOMIC DNA]</scope>
    <source>
        <strain evidence="2 3">EXF-150</strain>
    </source>
</reference>
<organism evidence="2 3">
    <name type="scientific">Aureobasidium pullulans EXF-150</name>
    <dbReference type="NCBI Taxonomy" id="1043002"/>
    <lineage>
        <taxon>Eukaryota</taxon>
        <taxon>Fungi</taxon>
        <taxon>Dikarya</taxon>
        <taxon>Ascomycota</taxon>
        <taxon>Pezizomycotina</taxon>
        <taxon>Dothideomycetes</taxon>
        <taxon>Dothideomycetidae</taxon>
        <taxon>Dothideales</taxon>
        <taxon>Saccotheciaceae</taxon>
        <taxon>Aureobasidium</taxon>
    </lineage>
</organism>
<name>A0A074XLV0_AURPU</name>
<dbReference type="HOGENOM" id="CLU_061587_0_0_1"/>
<feature type="region of interest" description="Disordered" evidence="1">
    <location>
        <begin position="147"/>
        <end position="173"/>
    </location>
</feature>
<dbReference type="OrthoDB" id="5426563at2759"/>
<evidence type="ECO:0000256" key="1">
    <source>
        <dbReference type="SAM" id="MobiDB-lite"/>
    </source>
</evidence>
<gene>
    <name evidence="2" type="ORF">M438DRAFT_335421</name>
</gene>
<evidence type="ECO:0000313" key="2">
    <source>
        <dbReference type="EMBL" id="KEQ84659.1"/>
    </source>
</evidence>
<feature type="compositionally biased region" description="Polar residues" evidence="1">
    <location>
        <begin position="35"/>
        <end position="47"/>
    </location>
</feature>
<accession>A0A074XLV0</accession>
<dbReference type="Proteomes" id="UP000030706">
    <property type="component" value="Unassembled WGS sequence"/>
</dbReference>
<feature type="compositionally biased region" description="Basic residues" evidence="1">
    <location>
        <begin position="25"/>
        <end position="34"/>
    </location>
</feature>
<evidence type="ECO:0000313" key="3">
    <source>
        <dbReference type="Proteomes" id="UP000030706"/>
    </source>
</evidence>
<feature type="region of interest" description="Disordered" evidence="1">
    <location>
        <begin position="1"/>
        <end position="72"/>
    </location>
</feature>
<dbReference type="GeneID" id="40746110"/>
<keyword evidence="3" id="KW-1185">Reference proteome</keyword>